<evidence type="ECO:0000256" key="9">
    <source>
        <dbReference type="PIRSR" id="PIRSR618319-50"/>
    </source>
</evidence>
<feature type="modified residue" description="N6-(pyridoxal phosphate)lysine" evidence="8 9">
    <location>
        <position position="285"/>
    </location>
</feature>
<accession>A0A1Y3PJH0</accession>
<dbReference type="InterPro" id="IPR015424">
    <property type="entry name" value="PyrdxlP-dep_Trfase"/>
</dbReference>
<dbReference type="EC" id="2.9.1.1" evidence="8"/>
<dbReference type="Pfam" id="PF03841">
    <property type="entry name" value="SelA"/>
    <property type="match status" value="1"/>
</dbReference>
<proteinExistence type="inferred from homology"/>
<evidence type="ECO:0000256" key="4">
    <source>
        <dbReference type="ARBA" id="ARBA00022898"/>
    </source>
</evidence>
<reference evidence="11" key="1">
    <citation type="submission" date="2016-06" db="EMBL/GenBank/DDBJ databases">
        <authorList>
            <person name="Nascimento L."/>
            <person name="Pereira R.V."/>
            <person name="Martins L.F."/>
            <person name="Quaggio R.B."/>
            <person name="Silva A.M."/>
            <person name="Setubal J.C."/>
        </authorList>
    </citation>
    <scope>NUCLEOTIDE SEQUENCE [LARGE SCALE GENOMIC DNA]</scope>
</reference>
<comment type="subcellular location">
    <subcellularLocation>
        <location evidence="8">Cytoplasm</location>
    </subcellularLocation>
</comment>
<dbReference type="EMBL" id="LZRT01000075">
    <property type="protein sequence ID" value="OUM87482.1"/>
    <property type="molecule type" value="Genomic_DNA"/>
</dbReference>
<keyword evidence="4 8" id="KW-0663">Pyridoxal phosphate</keyword>
<dbReference type="GO" id="GO:0004125">
    <property type="term" value="F:L-seryl-tRNA(Sec) selenium transferase activity"/>
    <property type="evidence" value="ECO:0007669"/>
    <property type="project" value="UniProtKB-UniRule"/>
</dbReference>
<organism evidence="10 11">
    <name type="scientific">Bacillus thermozeamaize</name>
    <dbReference type="NCBI Taxonomy" id="230954"/>
    <lineage>
        <taxon>Bacteria</taxon>
        <taxon>Bacillati</taxon>
        <taxon>Bacillota</taxon>
        <taxon>Bacilli</taxon>
        <taxon>Bacillales</taxon>
        <taxon>Bacillaceae</taxon>
        <taxon>Bacillus</taxon>
    </lineage>
</organism>
<dbReference type="Proteomes" id="UP000196475">
    <property type="component" value="Unassembled WGS sequence"/>
</dbReference>
<name>A0A1Y3PJH0_9BACI</name>
<gene>
    <name evidence="8" type="primary">selA</name>
    <name evidence="10" type="ORF">BAA01_12505</name>
</gene>
<dbReference type="InterPro" id="IPR015421">
    <property type="entry name" value="PyrdxlP-dep_Trfase_major"/>
</dbReference>
<dbReference type="GO" id="GO:0001717">
    <property type="term" value="P:conversion of seryl-tRNAsec to selenocys-tRNAsec"/>
    <property type="evidence" value="ECO:0007669"/>
    <property type="project" value="UniProtKB-UniRule"/>
</dbReference>
<keyword evidence="6 8" id="KW-0711">Selenium</keyword>
<evidence type="ECO:0000256" key="2">
    <source>
        <dbReference type="ARBA" id="ARBA00022490"/>
    </source>
</evidence>
<dbReference type="AlphaFoldDB" id="A0A1Y3PJH0"/>
<evidence type="ECO:0000256" key="8">
    <source>
        <dbReference type="HAMAP-Rule" id="MF_00423"/>
    </source>
</evidence>
<evidence type="ECO:0000256" key="1">
    <source>
        <dbReference type="ARBA" id="ARBA00001933"/>
    </source>
</evidence>
<dbReference type="Gene3D" id="3.40.640.10">
    <property type="entry name" value="Type I PLP-dependent aspartate aminotransferase-like (Major domain)"/>
    <property type="match status" value="1"/>
</dbReference>
<evidence type="ECO:0000313" key="10">
    <source>
        <dbReference type="EMBL" id="OUM87482.1"/>
    </source>
</evidence>
<evidence type="ECO:0000256" key="5">
    <source>
        <dbReference type="ARBA" id="ARBA00022917"/>
    </source>
</evidence>
<dbReference type="InterPro" id="IPR004534">
    <property type="entry name" value="SelA_trans"/>
</dbReference>
<comment type="function">
    <text evidence="8">Converts seryl-tRNA(Sec) to selenocysteinyl-tRNA(Sec) required for selenoprotein biosynthesis.</text>
</comment>
<comment type="cofactor">
    <cofactor evidence="1 8 9">
        <name>pyridoxal 5'-phosphate</name>
        <dbReference type="ChEBI" id="CHEBI:597326"/>
    </cofactor>
</comment>
<evidence type="ECO:0000256" key="6">
    <source>
        <dbReference type="ARBA" id="ARBA00023266"/>
    </source>
</evidence>
<dbReference type="HAMAP" id="MF_00423">
    <property type="entry name" value="SelA"/>
    <property type="match status" value="1"/>
</dbReference>
<dbReference type="PANTHER" id="PTHR32328">
    <property type="entry name" value="L-SERYL-TRNA(SEC) SELENIUM TRANSFERASE"/>
    <property type="match status" value="1"/>
</dbReference>
<comment type="similarity">
    <text evidence="7 8">Belongs to the SelA family.</text>
</comment>
<dbReference type="PANTHER" id="PTHR32328:SF0">
    <property type="entry name" value="L-SERYL-TRNA(SEC) SELENIUM TRANSFERASE"/>
    <property type="match status" value="1"/>
</dbReference>
<keyword evidence="5 8" id="KW-0648">Protein biosynthesis</keyword>
<comment type="pathway">
    <text evidence="8">Aminoacyl-tRNA biosynthesis; selenocysteinyl-tRNA(Sec) biosynthesis; selenocysteinyl-tRNA(Sec) from L-seryl-tRNA(Sec) (bacterial route): step 1/1.</text>
</comment>
<sequence length="465" mass="51859">MPSVHRLLQDERLRQWSEMTSPRWVSDGVSQYLDNLRRQLLEGQAIAIPSEDQLIEEIIRDLKKRSRANFRRVINGTGVVLHTNLGRARIAEAACRAMLEVAKHFNNLEYNLEEGRRGSRYEHVEALLCQLTGAEAALVVNNNAAAVFLVLRELARGKEVIVSRGELVEIGGSFRISEIMLESGARLVEVGTTNKTHPEDYLKHITAETALLMKVHQSNFKTIGFTAEVDAAELVQMGREHQIPVYLDLGSGVMFDLRLYGIGDEPTVQEVVSKGVDLVSFSGDKLLGGPQAGIIVGRKPLIDRLKKNQLNRALRVDKFTLAALEATLRLYLFPEQAKQAIPTLHMILTPLEVLREKAESLQRLLEPLAGLAEIGIEKGNSEVGGGSLPGVTLPTWLVWIKPRAMSLPELEKSLRTGQPPVIGRLWRERFWLDMRTIEADEIADCADSLKQALQKDKGLSHRSSD</sequence>
<dbReference type="InterPro" id="IPR018319">
    <property type="entry name" value="SelA-like"/>
</dbReference>
<comment type="catalytic activity">
    <reaction evidence="8">
        <text>L-seryl-tRNA(Sec) + selenophosphate + H(+) = L-selenocysteinyl-tRNA(Sec) + phosphate</text>
        <dbReference type="Rhea" id="RHEA:22728"/>
        <dbReference type="Rhea" id="RHEA-COMP:9742"/>
        <dbReference type="Rhea" id="RHEA-COMP:9743"/>
        <dbReference type="ChEBI" id="CHEBI:15378"/>
        <dbReference type="ChEBI" id="CHEBI:16144"/>
        <dbReference type="ChEBI" id="CHEBI:43474"/>
        <dbReference type="ChEBI" id="CHEBI:78533"/>
        <dbReference type="ChEBI" id="CHEBI:78573"/>
        <dbReference type="EC" id="2.9.1.1"/>
    </reaction>
</comment>
<keyword evidence="2 8" id="KW-0963">Cytoplasm</keyword>
<evidence type="ECO:0000256" key="7">
    <source>
        <dbReference type="ARBA" id="ARBA00044507"/>
    </source>
</evidence>
<protein>
    <recommendedName>
        <fullName evidence="8">L-seryl-tRNA(Sec) selenium transferase</fullName>
        <ecNumber evidence="8">2.9.1.1</ecNumber>
    </recommendedName>
    <alternativeName>
        <fullName evidence="8">Selenocysteine synthase</fullName>
        <shortName evidence="8">Sec synthase</shortName>
    </alternativeName>
    <alternativeName>
        <fullName evidence="8">Selenocysteinyl-tRNA(Sec) synthase</fullName>
    </alternativeName>
</protein>
<comment type="caution">
    <text evidence="10">The sequence shown here is derived from an EMBL/GenBank/DDBJ whole genome shotgun (WGS) entry which is preliminary data.</text>
</comment>
<evidence type="ECO:0000313" key="11">
    <source>
        <dbReference type="Proteomes" id="UP000196475"/>
    </source>
</evidence>
<evidence type="ECO:0000256" key="3">
    <source>
        <dbReference type="ARBA" id="ARBA00022679"/>
    </source>
</evidence>
<keyword evidence="3 8" id="KW-0808">Transferase</keyword>
<dbReference type="GO" id="GO:0001514">
    <property type="term" value="P:selenocysteine incorporation"/>
    <property type="evidence" value="ECO:0007669"/>
    <property type="project" value="UniProtKB-UniRule"/>
</dbReference>
<dbReference type="SUPFAM" id="SSF53383">
    <property type="entry name" value="PLP-dependent transferases"/>
    <property type="match status" value="1"/>
</dbReference>
<dbReference type="GO" id="GO:0005737">
    <property type="term" value="C:cytoplasm"/>
    <property type="evidence" value="ECO:0007669"/>
    <property type="project" value="UniProtKB-SubCell"/>
</dbReference>
<dbReference type="Gene3D" id="3.90.1150.180">
    <property type="match status" value="1"/>
</dbReference>
<dbReference type="UniPathway" id="UPA00906">
    <property type="reaction ID" value="UER00896"/>
</dbReference>
<dbReference type="NCBIfam" id="TIGR00474">
    <property type="entry name" value="selA"/>
    <property type="match status" value="1"/>
</dbReference>